<name>A0A7U2MUW2_ASPFN</name>
<sequence length="110" mass="12857">MVNAYLLIYNRDSGLERNDGQQCYYLQVWRLHKFKPYHQISVGHHRTPSWCMPRNHSPKHILHNLLILDMNKIANETITLAKSLACMGILQRGLEASKDGFEFCFCCFTD</sequence>
<gene>
    <name evidence="1" type="ORF">F9C07_2283540</name>
</gene>
<proteinExistence type="predicted"/>
<evidence type="ECO:0000313" key="1">
    <source>
        <dbReference type="EMBL" id="QRD90240.1"/>
    </source>
</evidence>
<reference evidence="2" key="1">
    <citation type="journal article" date="2021" name="G3 (Bethesda)">
        <title>Chromosome assembled and annotated genome sequence of Aspergillus flavus NRRL 3357.</title>
        <authorList>
            <person name="Skerker J.M."/>
            <person name="Pianalto K.M."/>
            <person name="Mondo S.J."/>
            <person name="Yang K."/>
            <person name="Arkin A.P."/>
            <person name="Keller N.P."/>
            <person name="Grigoriev I.V."/>
            <person name="Louise Glass N.L."/>
        </authorList>
    </citation>
    <scope>NUCLEOTIDE SEQUENCE [LARGE SCALE GENOMIC DNA]</scope>
    <source>
        <strain evidence="2">ATCC 200026 / FGSC A1120 / IAM 13836 / NRRL 3357 / JCM 12722 / SRRC 167</strain>
    </source>
</reference>
<evidence type="ECO:0000313" key="2">
    <source>
        <dbReference type="Proteomes" id="UP000596276"/>
    </source>
</evidence>
<dbReference type="VEuPathDB" id="FungiDB:F9C07_2283540"/>
<dbReference type="Proteomes" id="UP000596276">
    <property type="component" value="Chromosome 4"/>
</dbReference>
<keyword evidence="2" id="KW-1185">Reference proteome</keyword>
<dbReference type="AlphaFoldDB" id="A0A7U2MUW2"/>
<accession>A0A7U2MUW2</accession>
<organism evidence="1 2">
    <name type="scientific">Aspergillus flavus (strain ATCC 200026 / FGSC A1120 / IAM 13836 / NRRL 3357 / JCM 12722 / SRRC 167)</name>
    <dbReference type="NCBI Taxonomy" id="332952"/>
    <lineage>
        <taxon>Eukaryota</taxon>
        <taxon>Fungi</taxon>
        <taxon>Dikarya</taxon>
        <taxon>Ascomycota</taxon>
        <taxon>Pezizomycotina</taxon>
        <taxon>Eurotiomycetes</taxon>
        <taxon>Eurotiomycetidae</taxon>
        <taxon>Eurotiales</taxon>
        <taxon>Aspergillaceae</taxon>
        <taxon>Aspergillus</taxon>
        <taxon>Aspergillus subgen. Circumdati</taxon>
    </lineage>
</organism>
<dbReference type="EMBL" id="CP044618">
    <property type="protein sequence ID" value="QRD90240.1"/>
    <property type="molecule type" value="Genomic_DNA"/>
</dbReference>
<protein>
    <submittedName>
        <fullName evidence="1">Uncharacterized protein</fullName>
    </submittedName>
</protein>
<dbReference type="OMA" id="RNDGQQC"/>